<protein>
    <submittedName>
        <fullName evidence="1">Uncharacterized protein</fullName>
    </submittedName>
</protein>
<comment type="caution">
    <text evidence="1">The sequence shown here is derived from an EMBL/GenBank/DDBJ whole genome shotgun (WGS) entry which is preliminary data.</text>
</comment>
<keyword evidence="2" id="KW-1185">Reference proteome</keyword>
<dbReference type="Proteomes" id="UP001153331">
    <property type="component" value="Unassembled WGS sequence"/>
</dbReference>
<dbReference type="EMBL" id="JAPHNI010000479">
    <property type="protein sequence ID" value="KAJ8110638.1"/>
    <property type="molecule type" value="Genomic_DNA"/>
</dbReference>
<gene>
    <name evidence="1" type="ORF">OPT61_g6562</name>
</gene>
<accession>A0ACC2I679</accession>
<evidence type="ECO:0000313" key="2">
    <source>
        <dbReference type="Proteomes" id="UP001153331"/>
    </source>
</evidence>
<sequence length="549" mass="61055">MKRSHDEEDEVEHPAKVRRISNVDGLSKLSDELLLRILSFLPVSSLLTSQRISKKYSRLAVDSELWKAAFYRTFVLPRASRIPGIKNPGAYDRLHYSSRTSRWLDDGALVEHGANTKWKQQYRLRHNWLHGKCAVSEIMVSERPPEPPLLVMLSNRTIFAADSVSGLRAWSSKNRRELLGSHPLNAAMSETQQLPVSMAIDSGKANSKCERIVLGFEDGSFSVFALRRDQRKFDVSFTHPPSSNGTVSALAISWPYLLTMTDGHLLSLYVFTEEYDSRTTLKPPRLLYSLQSHTAWPPVSLSLRTTAKTMTAAIAYSLPTYLCGWTVGVQELNLSHKGELLGSRLATAADEHSFTLSACRSASLPSTRSSSPVPNTRCNPSLSSMASTPQPTSMSYSHPYLLVAHPDNTLSLYLVKSTDSTLSISSGNRLWGHTSSISGAHVGMRGKAVSVSRLGGELRVWDLEGGIASLENRRRSRNGELSVRVQPTKELQPDRKEDLELHSGLRSALDQEFDDSGVNRGWVGFDEQNVLVLREKKEGSQALIIYDFT</sequence>
<proteinExistence type="predicted"/>
<name>A0ACC2I679_9PLEO</name>
<evidence type="ECO:0000313" key="1">
    <source>
        <dbReference type="EMBL" id="KAJ8110638.1"/>
    </source>
</evidence>
<reference evidence="1" key="1">
    <citation type="submission" date="2022-11" db="EMBL/GenBank/DDBJ databases">
        <title>Genome Sequence of Boeremia exigua.</title>
        <authorList>
            <person name="Buettner E."/>
        </authorList>
    </citation>
    <scope>NUCLEOTIDE SEQUENCE</scope>
    <source>
        <strain evidence="1">CU02</strain>
    </source>
</reference>
<organism evidence="1 2">
    <name type="scientific">Boeremia exigua</name>
    <dbReference type="NCBI Taxonomy" id="749465"/>
    <lineage>
        <taxon>Eukaryota</taxon>
        <taxon>Fungi</taxon>
        <taxon>Dikarya</taxon>
        <taxon>Ascomycota</taxon>
        <taxon>Pezizomycotina</taxon>
        <taxon>Dothideomycetes</taxon>
        <taxon>Pleosporomycetidae</taxon>
        <taxon>Pleosporales</taxon>
        <taxon>Pleosporineae</taxon>
        <taxon>Didymellaceae</taxon>
        <taxon>Boeremia</taxon>
    </lineage>
</organism>